<dbReference type="GO" id="GO:0016491">
    <property type="term" value="F:oxidoreductase activity"/>
    <property type="evidence" value="ECO:0007669"/>
    <property type="project" value="UniProtKB-KW"/>
</dbReference>
<keyword evidence="4" id="KW-1185">Reference proteome</keyword>
<dbReference type="FunFam" id="3.40.50.720:FF:000084">
    <property type="entry name" value="Short-chain dehydrogenase reductase"/>
    <property type="match status" value="1"/>
</dbReference>
<evidence type="ECO:0000313" key="4">
    <source>
        <dbReference type="Proteomes" id="UP000199199"/>
    </source>
</evidence>
<dbReference type="InterPro" id="IPR036291">
    <property type="entry name" value="NAD(P)-bd_dom_sf"/>
</dbReference>
<dbReference type="Pfam" id="PF13561">
    <property type="entry name" value="adh_short_C2"/>
    <property type="match status" value="1"/>
</dbReference>
<dbReference type="PRINTS" id="PR00080">
    <property type="entry name" value="SDRFAMILY"/>
</dbReference>
<dbReference type="Gene3D" id="3.40.50.720">
    <property type="entry name" value="NAD(P)-binding Rossmann-like Domain"/>
    <property type="match status" value="1"/>
</dbReference>
<dbReference type="PANTHER" id="PTHR24321">
    <property type="entry name" value="DEHYDROGENASES, SHORT CHAIN"/>
    <property type="match status" value="1"/>
</dbReference>
<keyword evidence="2" id="KW-0560">Oxidoreductase</keyword>
<dbReference type="CDD" id="cd05233">
    <property type="entry name" value="SDR_c"/>
    <property type="match status" value="1"/>
</dbReference>
<dbReference type="RefSeq" id="WP_092906171.1">
    <property type="nucleotide sequence ID" value="NZ_FOZS01000003.1"/>
</dbReference>
<dbReference type="NCBIfam" id="NF005559">
    <property type="entry name" value="PRK07231.1"/>
    <property type="match status" value="1"/>
</dbReference>
<dbReference type="InterPro" id="IPR002347">
    <property type="entry name" value="SDR_fam"/>
</dbReference>
<protein>
    <submittedName>
        <fullName evidence="3">3-oxoacyl-[acyl-carrier-protein] reductase</fullName>
    </submittedName>
</protein>
<dbReference type="PANTHER" id="PTHR24321:SF8">
    <property type="entry name" value="ESTRADIOL 17-BETA-DEHYDROGENASE 8-RELATED"/>
    <property type="match status" value="1"/>
</dbReference>
<dbReference type="PRINTS" id="PR00081">
    <property type="entry name" value="GDHRDH"/>
</dbReference>
<gene>
    <name evidence="3" type="ORF">SAMN04488556_3372</name>
</gene>
<dbReference type="OrthoDB" id="194879at2157"/>
<dbReference type="Proteomes" id="UP000199199">
    <property type="component" value="Unassembled WGS sequence"/>
</dbReference>
<evidence type="ECO:0000256" key="1">
    <source>
        <dbReference type="ARBA" id="ARBA00006484"/>
    </source>
</evidence>
<evidence type="ECO:0000313" key="3">
    <source>
        <dbReference type="EMBL" id="SFS91933.1"/>
    </source>
</evidence>
<proteinExistence type="inferred from homology"/>
<reference evidence="4" key="1">
    <citation type="submission" date="2016-10" db="EMBL/GenBank/DDBJ databases">
        <authorList>
            <person name="Varghese N."/>
            <person name="Submissions S."/>
        </authorList>
    </citation>
    <scope>NUCLEOTIDE SEQUENCE [LARGE SCALE GENOMIC DNA]</scope>
    <source>
        <strain evidence="4">DSM 22427</strain>
    </source>
</reference>
<dbReference type="EMBL" id="FOZS01000003">
    <property type="protein sequence ID" value="SFS91933.1"/>
    <property type="molecule type" value="Genomic_DNA"/>
</dbReference>
<dbReference type="AlphaFoldDB" id="A0A1I6TRP5"/>
<organism evidence="3 4">
    <name type="scientific">Halostagnicola kamekurae</name>
    <dbReference type="NCBI Taxonomy" id="619731"/>
    <lineage>
        <taxon>Archaea</taxon>
        <taxon>Methanobacteriati</taxon>
        <taxon>Methanobacteriota</taxon>
        <taxon>Stenosarchaea group</taxon>
        <taxon>Halobacteria</taxon>
        <taxon>Halobacteriales</taxon>
        <taxon>Natrialbaceae</taxon>
        <taxon>Halostagnicola</taxon>
    </lineage>
</organism>
<name>A0A1I6TRP5_9EURY</name>
<accession>A0A1I6TRP5</accession>
<comment type="similarity">
    <text evidence="1">Belongs to the short-chain dehydrogenases/reductases (SDR) family.</text>
</comment>
<dbReference type="SUPFAM" id="SSF51735">
    <property type="entry name" value="NAD(P)-binding Rossmann-fold domains"/>
    <property type="match status" value="1"/>
</dbReference>
<sequence length="259" mass="27350">MTVKYDFTGQTAVVTGAAGGIGRGIAELFGECGASVVLADIQEEKLQKTINELRDRNHSVLGVECDITSVEDVRSLVQETLDSFGSIDILVNNAGISSPGGLMDVDLERWGNIIGVNLTGTFNCTREVAPVMIEQGGGNIVNISSMAGRNISHFGGPDYTASKWGIIGLTKHTAWDLSEYGVRANAVCPGPTLTPLSERTATEEDHQEVEEMTALGRWGTPQDQAKAAAFLVSDAASFITGTVLEVDGGASLSSREKNS</sequence>
<evidence type="ECO:0000256" key="2">
    <source>
        <dbReference type="ARBA" id="ARBA00023002"/>
    </source>
</evidence>